<sequence length="221" mass="23725">MFKTKSALKLTVVATLISILLAITLATLLLGNYGVIIQNHLNTIIPNTLFGALLFVLILTPAMAIGLPRQIAALSAGFLFGAGSGMLLATISAVFGCLVTLMLARKLFANLIEQHYPQPLAKVSYFFSHNTFLKALTIRLLPAGSNFLTNILAGTARSPIKPYILGSALGFVPQMTIFSLMGAGLQINGQQQLILSIILLIIALLLGSYLYRKTHNKLTLS</sequence>
<dbReference type="Proteomes" id="UP000202259">
    <property type="component" value="Chromosome"/>
</dbReference>
<keyword evidence="3 6" id="KW-0812">Transmembrane</keyword>
<dbReference type="EMBL" id="CP020465">
    <property type="protein sequence ID" value="ASP47545.1"/>
    <property type="molecule type" value="Genomic_DNA"/>
</dbReference>
<evidence type="ECO:0000256" key="2">
    <source>
        <dbReference type="ARBA" id="ARBA00022475"/>
    </source>
</evidence>
<evidence type="ECO:0000256" key="3">
    <source>
        <dbReference type="ARBA" id="ARBA00022692"/>
    </source>
</evidence>
<evidence type="ECO:0000313" key="9">
    <source>
        <dbReference type="Proteomes" id="UP000202259"/>
    </source>
</evidence>
<comment type="subcellular location">
    <subcellularLocation>
        <location evidence="1 6">Cell membrane</location>
        <topology evidence="1 6">Multi-pass membrane protein</topology>
    </subcellularLocation>
</comment>
<dbReference type="PANTHER" id="PTHR12677:SF59">
    <property type="entry name" value="GOLGI APPARATUS MEMBRANE PROTEIN TVP38-RELATED"/>
    <property type="match status" value="1"/>
</dbReference>
<keyword evidence="4 6" id="KW-1133">Transmembrane helix</keyword>
<dbReference type="Pfam" id="PF09335">
    <property type="entry name" value="VTT_dom"/>
    <property type="match status" value="1"/>
</dbReference>
<dbReference type="RefSeq" id="WP_081150280.1">
    <property type="nucleotide sequence ID" value="NZ_CP020465.1"/>
</dbReference>
<keyword evidence="5 6" id="KW-0472">Membrane</keyword>
<dbReference type="GO" id="GO:0005886">
    <property type="term" value="C:plasma membrane"/>
    <property type="evidence" value="ECO:0007669"/>
    <property type="project" value="UniProtKB-SubCell"/>
</dbReference>
<gene>
    <name evidence="8" type="ORF">B5D82_07120</name>
</gene>
<proteinExistence type="inferred from homology"/>
<feature type="transmembrane region" description="Helical" evidence="6">
    <location>
        <begin position="48"/>
        <end position="67"/>
    </location>
</feature>
<reference evidence="8 9" key="1">
    <citation type="submission" date="2017-08" db="EMBL/GenBank/DDBJ databases">
        <title>Complete genome of Colwellia sp. NB097-1, a psychrophile bacterium ioslated from Bering Sea.</title>
        <authorList>
            <person name="Chen X."/>
        </authorList>
    </citation>
    <scope>NUCLEOTIDE SEQUENCE [LARGE SCALE GENOMIC DNA]</scope>
    <source>
        <strain evidence="8 9">NB097-1</strain>
    </source>
</reference>
<evidence type="ECO:0000313" key="8">
    <source>
        <dbReference type="EMBL" id="ASP47545.1"/>
    </source>
</evidence>
<dbReference type="PANTHER" id="PTHR12677">
    <property type="entry name" value="GOLGI APPARATUS MEMBRANE PROTEIN TVP38-RELATED"/>
    <property type="match status" value="1"/>
</dbReference>
<feature type="transmembrane region" description="Helical" evidence="6">
    <location>
        <begin position="12"/>
        <end position="36"/>
    </location>
</feature>
<protein>
    <recommendedName>
        <fullName evidence="6">TVP38/TMEM64 family membrane protein</fullName>
    </recommendedName>
</protein>
<feature type="transmembrane region" description="Helical" evidence="6">
    <location>
        <begin position="79"/>
        <end position="103"/>
    </location>
</feature>
<organism evidence="8 9">
    <name type="scientific">Cognaticolwellia beringensis</name>
    <dbReference type="NCBI Taxonomy" id="1967665"/>
    <lineage>
        <taxon>Bacteria</taxon>
        <taxon>Pseudomonadati</taxon>
        <taxon>Pseudomonadota</taxon>
        <taxon>Gammaproteobacteria</taxon>
        <taxon>Alteromonadales</taxon>
        <taxon>Colwelliaceae</taxon>
        <taxon>Cognaticolwellia</taxon>
    </lineage>
</organism>
<dbReference type="InterPro" id="IPR015414">
    <property type="entry name" value="TMEM64"/>
</dbReference>
<evidence type="ECO:0000256" key="1">
    <source>
        <dbReference type="ARBA" id="ARBA00004651"/>
    </source>
</evidence>
<name>A0A222G6N3_9GAMM</name>
<comment type="similarity">
    <text evidence="6">Belongs to the TVP38/TMEM64 family.</text>
</comment>
<accession>A0A222G6N3</accession>
<keyword evidence="9" id="KW-1185">Reference proteome</keyword>
<feature type="transmembrane region" description="Helical" evidence="6">
    <location>
        <begin position="163"/>
        <end position="187"/>
    </location>
</feature>
<keyword evidence="2 6" id="KW-1003">Cell membrane</keyword>
<feature type="transmembrane region" description="Helical" evidence="6">
    <location>
        <begin position="193"/>
        <end position="211"/>
    </location>
</feature>
<evidence type="ECO:0000256" key="6">
    <source>
        <dbReference type="RuleBase" id="RU366058"/>
    </source>
</evidence>
<evidence type="ECO:0000256" key="4">
    <source>
        <dbReference type="ARBA" id="ARBA00022989"/>
    </source>
</evidence>
<dbReference type="AlphaFoldDB" id="A0A222G6N3"/>
<dbReference type="KEGG" id="cber:B5D82_07120"/>
<dbReference type="OrthoDB" id="7348996at2"/>
<feature type="domain" description="VTT" evidence="7">
    <location>
        <begin position="67"/>
        <end position="183"/>
    </location>
</feature>
<evidence type="ECO:0000259" key="7">
    <source>
        <dbReference type="Pfam" id="PF09335"/>
    </source>
</evidence>
<dbReference type="InterPro" id="IPR032816">
    <property type="entry name" value="VTT_dom"/>
</dbReference>
<evidence type="ECO:0000256" key="5">
    <source>
        <dbReference type="ARBA" id="ARBA00023136"/>
    </source>
</evidence>